<dbReference type="Gene3D" id="1.50.10.20">
    <property type="match status" value="1"/>
</dbReference>
<organism evidence="3">
    <name type="scientific">Caulobacter sp. 73W</name>
    <dbReference type="NCBI Taxonomy" id="3161137"/>
    <lineage>
        <taxon>Bacteria</taxon>
        <taxon>Pseudomonadati</taxon>
        <taxon>Pseudomonadota</taxon>
        <taxon>Alphaproteobacteria</taxon>
        <taxon>Caulobacterales</taxon>
        <taxon>Caulobacteraceae</taxon>
        <taxon>Caulobacter</taxon>
    </lineage>
</organism>
<dbReference type="AlphaFoldDB" id="A0AB39KSB1"/>
<feature type="region of interest" description="Disordered" evidence="1">
    <location>
        <begin position="481"/>
        <end position="500"/>
    </location>
</feature>
<dbReference type="Pfam" id="PF09492">
    <property type="entry name" value="Pec_lyase"/>
    <property type="match status" value="1"/>
</dbReference>
<name>A0AB39KSB1_9CAUL</name>
<feature type="signal peptide" evidence="2">
    <location>
        <begin position="1"/>
        <end position="24"/>
    </location>
</feature>
<dbReference type="RefSeq" id="WP_369059440.1">
    <property type="nucleotide sequence ID" value="NZ_CP158375.1"/>
</dbReference>
<proteinExistence type="predicted"/>
<evidence type="ECO:0000256" key="1">
    <source>
        <dbReference type="SAM" id="MobiDB-lite"/>
    </source>
</evidence>
<keyword evidence="3" id="KW-0456">Lyase</keyword>
<sequence>MLRRSFAAGATLALLLAGTALSQAQVQGPAAAPTRAQVTAAMKRATAFMTDKVATNGGYVWSYLPDFSRRWGEMEAKPSMIWTQAPGTPEMGQLFLDAYHATGDETYYAAAEQTAEALIYGQHPTGGWNYIIDFGGEASMRDWYETIGKNGWRLEEFQHYYGNATFDDHATIESGKLLLRLYLEKHDPRWRPALEKAIGFVLESQYPNGGWPQRYPRAGEFSNHGKPDYTGYVTFNDEVLTENVGFLLMVYQTLGDSRVLDPLNRAMNVVVASQHGQPTPGWSLQYTVDLKPAGARTYEPRSIATHTTAANVSNLMDFYELTGETKYLARIPEALTWLDSIELPKAKHTKDGRTHFTHYDPETNKPIYVHRRGSNAQNGEYYVGPAKGDEMGQRNPNTKALWARYRKLVATPPAEATKNSILKAKALRPLPRFWVTDDIVGSDLNMDTSTTRASDDRRTAELIAGLNAEGYWPTELKTTSHPYRGDGPAAPPPGFKDRGQVGDAWDTSPFTEPTGPMGISTGTYIRNMSILIQHLETSR</sequence>
<evidence type="ECO:0000256" key="2">
    <source>
        <dbReference type="SAM" id="SignalP"/>
    </source>
</evidence>
<feature type="chain" id="PRO_5044267297" evidence="2">
    <location>
        <begin position="25"/>
        <end position="539"/>
    </location>
</feature>
<protein>
    <submittedName>
        <fullName evidence="3">Pectate lyase</fullName>
    </submittedName>
</protein>
<dbReference type="EMBL" id="CP158375">
    <property type="protein sequence ID" value="XDO96599.1"/>
    <property type="molecule type" value="Genomic_DNA"/>
</dbReference>
<accession>A0AB39KSB1</accession>
<keyword evidence="2" id="KW-0732">Signal</keyword>
<dbReference type="InterPro" id="IPR012669">
    <property type="entry name" value="Pectate_lyase"/>
</dbReference>
<evidence type="ECO:0000313" key="3">
    <source>
        <dbReference type="EMBL" id="XDO96599.1"/>
    </source>
</evidence>
<dbReference type="GO" id="GO:0016829">
    <property type="term" value="F:lyase activity"/>
    <property type="evidence" value="ECO:0007669"/>
    <property type="project" value="UniProtKB-KW"/>
</dbReference>
<reference evidence="3" key="1">
    <citation type="submission" date="2024-06" db="EMBL/GenBank/DDBJ databases">
        <title>Caulobacter inopinatus, sp. nov.</title>
        <authorList>
            <person name="Donachie S.P."/>
        </authorList>
    </citation>
    <scope>NUCLEOTIDE SEQUENCE</scope>
    <source>
        <strain evidence="3">73W</strain>
    </source>
</reference>
<dbReference type="SUPFAM" id="SSF81853">
    <property type="entry name" value="Family 10 polysaccharide lyase"/>
    <property type="match status" value="1"/>
</dbReference>
<gene>
    <name evidence="3" type="ORF">ABOZ73_17815</name>
</gene>